<feature type="compositionally biased region" description="Gly residues" evidence="1">
    <location>
        <begin position="169"/>
        <end position="178"/>
    </location>
</feature>
<feature type="compositionally biased region" description="Polar residues" evidence="1">
    <location>
        <begin position="125"/>
        <end position="135"/>
    </location>
</feature>
<sequence length="242" mass="23553">MFAAPARPDAGAHPEETGDRAALPAGAGTGRAARRRQLARWKKTQRRALVATAVALVGGGITLASTDRGGTDRTQAATAPDLHGMGGAGGTTDDTAGTPSVAPERSAAPPQAEGRRSPARPEAAHTTTAPPSGTHTDGAAATEVPTGGRSDASESVSRSGDRSGTSQDTGGGAPGSGGSTTPTQPSSPPPSSDDGGGSGDTGGDGGSGQGDDEATQPAPSTPPPTAEQPRDPRLCLLVICLG</sequence>
<dbReference type="Proteomes" id="UP001600650">
    <property type="component" value="Unassembled WGS sequence"/>
</dbReference>
<feature type="region of interest" description="Disordered" evidence="1">
    <location>
        <begin position="1"/>
        <end position="46"/>
    </location>
</feature>
<organism evidence="2 3">
    <name type="scientific">Streptomyces cellulosae</name>
    <dbReference type="NCBI Taxonomy" id="1968"/>
    <lineage>
        <taxon>Bacteria</taxon>
        <taxon>Bacillati</taxon>
        <taxon>Actinomycetota</taxon>
        <taxon>Actinomycetes</taxon>
        <taxon>Kitasatosporales</taxon>
        <taxon>Streptomycetaceae</taxon>
        <taxon>Streptomyces</taxon>
    </lineage>
</organism>
<feature type="region of interest" description="Disordered" evidence="1">
    <location>
        <begin position="60"/>
        <end position="233"/>
    </location>
</feature>
<comment type="caution">
    <text evidence="2">The sequence shown here is derived from an EMBL/GenBank/DDBJ whole genome shotgun (WGS) entry which is preliminary data.</text>
</comment>
<feature type="compositionally biased region" description="Basic and acidic residues" evidence="1">
    <location>
        <begin position="10"/>
        <end position="19"/>
    </location>
</feature>
<feature type="compositionally biased region" description="Polar residues" evidence="1">
    <location>
        <begin position="153"/>
        <end position="165"/>
    </location>
</feature>
<evidence type="ECO:0000256" key="1">
    <source>
        <dbReference type="SAM" id="MobiDB-lite"/>
    </source>
</evidence>
<reference evidence="2 3" key="1">
    <citation type="submission" date="2024-09" db="EMBL/GenBank/DDBJ databases">
        <title>The Natural Products Discovery Center: Release of the First 8490 Sequenced Strains for Exploring Actinobacteria Biosynthetic Diversity.</title>
        <authorList>
            <person name="Kalkreuter E."/>
            <person name="Kautsar S.A."/>
            <person name="Yang D."/>
            <person name="Bader C.D."/>
            <person name="Teijaro C.N."/>
            <person name="Fluegel L."/>
            <person name="Davis C.M."/>
            <person name="Simpson J.R."/>
            <person name="Lauterbach L."/>
            <person name="Steele A.D."/>
            <person name="Gui C."/>
            <person name="Meng S."/>
            <person name="Li G."/>
            <person name="Viehrig K."/>
            <person name="Ye F."/>
            <person name="Su P."/>
            <person name="Kiefer A.F."/>
            <person name="Nichols A."/>
            <person name="Cepeda A.J."/>
            <person name="Yan W."/>
            <person name="Fan B."/>
            <person name="Jiang Y."/>
            <person name="Adhikari A."/>
            <person name="Zheng C.-J."/>
            <person name="Schuster L."/>
            <person name="Cowan T.M."/>
            <person name="Smanski M.J."/>
            <person name="Chevrette M.G."/>
            <person name="De Carvalho L.P.S."/>
            <person name="Shen B."/>
        </authorList>
    </citation>
    <scope>NUCLEOTIDE SEQUENCE [LARGE SCALE GENOMIC DNA]</scope>
    <source>
        <strain evidence="2 3">NPDC057399</strain>
    </source>
</reference>
<evidence type="ECO:0000313" key="3">
    <source>
        <dbReference type="Proteomes" id="UP001600650"/>
    </source>
</evidence>
<dbReference type="RefSeq" id="WP_381726893.1">
    <property type="nucleotide sequence ID" value="NZ_JBHVBU010000046.1"/>
</dbReference>
<accession>A0ABW6JJL5</accession>
<feature type="compositionally biased region" description="Basic residues" evidence="1">
    <location>
        <begin position="32"/>
        <end position="46"/>
    </location>
</feature>
<gene>
    <name evidence="2" type="ORF">ACFU0X_17945</name>
</gene>
<proteinExistence type="predicted"/>
<name>A0ABW6JJL5_STRCE</name>
<dbReference type="EMBL" id="JBHVBU010000046">
    <property type="protein sequence ID" value="MFE7964892.1"/>
    <property type="molecule type" value="Genomic_DNA"/>
</dbReference>
<protein>
    <submittedName>
        <fullName evidence="2">Uncharacterized protein</fullName>
    </submittedName>
</protein>
<feature type="compositionally biased region" description="Gly residues" evidence="1">
    <location>
        <begin position="194"/>
        <end position="209"/>
    </location>
</feature>
<keyword evidence="3" id="KW-1185">Reference proteome</keyword>
<evidence type="ECO:0000313" key="2">
    <source>
        <dbReference type="EMBL" id="MFE7964892.1"/>
    </source>
</evidence>